<proteinExistence type="predicted"/>
<dbReference type="AlphaFoldDB" id="A0A845M914"/>
<evidence type="ECO:0000259" key="1">
    <source>
        <dbReference type="Pfam" id="PF06527"/>
    </source>
</evidence>
<dbReference type="RefSeq" id="WP_073194628.1">
    <property type="nucleotide sequence ID" value="NZ_WTUX01000068.1"/>
</dbReference>
<keyword evidence="3" id="KW-1185">Reference proteome</keyword>
<accession>A0A845M914</accession>
<dbReference type="Pfam" id="PF06527">
    <property type="entry name" value="TniQ"/>
    <property type="match status" value="1"/>
</dbReference>
<dbReference type="Proteomes" id="UP000467322">
    <property type="component" value="Unassembled WGS sequence"/>
</dbReference>
<evidence type="ECO:0000313" key="2">
    <source>
        <dbReference type="EMBL" id="MZR15418.1"/>
    </source>
</evidence>
<organism evidence="2 3">
    <name type="scientific">Maritimibacter harenae</name>
    <dbReference type="NCBI Taxonomy" id="2606218"/>
    <lineage>
        <taxon>Bacteria</taxon>
        <taxon>Pseudomonadati</taxon>
        <taxon>Pseudomonadota</taxon>
        <taxon>Alphaproteobacteria</taxon>
        <taxon>Rhodobacterales</taxon>
        <taxon>Roseobacteraceae</taxon>
        <taxon>Maritimibacter</taxon>
    </lineage>
</organism>
<dbReference type="InterPro" id="IPR009492">
    <property type="entry name" value="TniQ"/>
</dbReference>
<name>A0A845M914_9RHOB</name>
<gene>
    <name evidence="2" type="ORF">GQE99_20590</name>
</gene>
<evidence type="ECO:0000313" key="3">
    <source>
        <dbReference type="Proteomes" id="UP000467322"/>
    </source>
</evidence>
<comment type="caution">
    <text evidence="2">The sequence shown here is derived from an EMBL/GenBank/DDBJ whole genome shotgun (WGS) entry which is preliminary data.</text>
</comment>
<reference evidence="2 3" key="1">
    <citation type="submission" date="2019-12" db="EMBL/GenBank/DDBJ databases">
        <title>Maritimibacter sp. nov. sp. isolated from sea sand.</title>
        <authorList>
            <person name="Kim J."/>
            <person name="Jeong S.E."/>
            <person name="Jung H.S."/>
            <person name="Jeon C.O."/>
        </authorList>
    </citation>
    <scope>NUCLEOTIDE SEQUENCE [LARGE SCALE GENOMIC DNA]</scope>
    <source>
        <strain evidence="2 3">DP07</strain>
    </source>
</reference>
<sequence length="338" mass="37570">MNRSSPGITVTPARRYASEVGRGWPVDVAPAPGELLSSWLHRLALANGVPARYFGRVLGLRGASWSTRLDRALPEHVLNFLVEQTRVPAEDIAGLALVPDPLARLRLRLLTVSQARQASGPQVTRLQYCPACLREDHAPYFRRGWTLATRVTCFRHGCQLRDICPTCGGGVAPSRQDRLVPQQICVWCGGDLRKATARAEHDVQQLERLLNDLLRLHVAGHRLPGKTSLPTLLGSACFTFGDELKSMAHLSIRDRLRLFRQLTDGPMPFHWQCENPGAALWARIARTAPTFPGLASSFSKRVILRNSAEQNTRPARPDLTDLLQAIGRLQSNRRSRQA</sequence>
<protein>
    <recommendedName>
        <fullName evidence="1">TniQ domain-containing protein</fullName>
    </recommendedName>
</protein>
<feature type="domain" description="TniQ" evidence="1">
    <location>
        <begin position="26"/>
        <end position="160"/>
    </location>
</feature>
<dbReference type="EMBL" id="WTUX01000068">
    <property type="protein sequence ID" value="MZR15418.1"/>
    <property type="molecule type" value="Genomic_DNA"/>
</dbReference>